<accession>A0A1F7F206</accession>
<dbReference type="SUPFAM" id="SSF53335">
    <property type="entry name" value="S-adenosyl-L-methionine-dependent methyltransferases"/>
    <property type="match status" value="1"/>
</dbReference>
<dbReference type="GO" id="GO:0008276">
    <property type="term" value="F:protein methyltransferase activity"/>
    <property type="evidence" value="ECO:0007669"/>
    <property type="project" value="InterPro"/>
</dbReference>
<dbReference type="Gene3D" id="3.40.50.150">
    <property type="entry name" value="Vaccinia Virus protein VP39"/>
    <property type="match status" value="1"/>
</dbReference>
<dbReference type="AlphaFoldDB" id="A0A1F7F206"/>
<dbReference type="InterPro" id="IPR050078">
    <property type="entry name" value="Ribosomal_L11_MeTrfase_PrmA"/>
</dbReference>
<dbReference type="PIRSF" id="PIRSF000401">
    <property type="entry name" value="RPL11_MTase"/>
    <property type="match status" value="1"/>
</dbReference>
<dbReference type="Proteomes" id="UP000179243">
    <property type="component" value="Unassembled WGS sequence"/>
</dbReference>
<keyword evidence="2" id="KW-0963">Cytoplasm</keyword>
<dbReference type="InterPro" id="IPR029063">
    <property type="entry name" value="SAM-dependent_MTases_sf"/>
</dbReference>
<keyword evidence="5" id="KW-0949">S-adenosyl-L-methionine</keyword>
<evidence type="ECO:0008006" key="8">
    <source>
        <dbReference type="Google" id="ProtNLM"/>
    </source>
</evidence>
<evidence type="ECO:0000256" key="2">
    <source>
        <dbReference type="ARBA" id="ARBA00022490"/>
    </source>
</evidence>
<evidence type="ECO:0000256" key="4">
    <source>
        <dbReference type="ARBA" id="ARBA00022679"/>
    </source>
</evidence>
<organism evidence="6 7">
    <name type="scientific">Candidatus Raymondbacteria bacterium RIFOXYD12_FULL_49_13</name>
    <dbReference type="NCBI Taxonomy" id="1817890"/>
    <lineage>
        <taxon>Bacteria</taxon>
        <taxon>Raymondiibacteriota</taxon>
    </lineage>
</organism>
<keyword evidence="4" id="KW-0808">Transferase</keyword>
<comment type="similarity">
    <text evidence="1">Belongs to the methyltransferase superfamily. PrmA family.</text>
</comment>
<dbReference type="PANTHER" id="PTHR43648">
    <property type="entry name" value="ELECTRON TRANSFER FLAVOPROTEIN BETA SUBUNIT LYSINE METHYLTRANSFERASE"/>
    <property type="match status" value="1"/>
</dbReference>
<sequence>MQEYVRFLFSCAPEEMEILSAALFSLDCAGITETALGAYEAFFAHEELTIAAVREFLHERAVRYTAEPVENRDWNAEWKKSFAPFYFTIETVVRPGWTPNTLSCKREIIIEPKMTFGTGTHESTQICGALLERHAHGARSLLDIGTGTGILPILAHKLGMRDITAFDTDPLSADNAPENFQLNHCADIKLFIGDIDALRAGFFADLVSINIIFSVTAPLLPLLKTMATQGIIFSGILAEERETFVALLEKQGMKLKEEITLHEWFGGIAVHA</sequence>
<dbReference type="Pfam" id="PF06325">
    <property type="entry name" value="PrmA"/>
    <property type="match status" value="1"/>
</dbReference>
<comment type="caution">
    <text evidence="6">The sequence shown here is derived from an EMBL/GenBank/DDBJ whole genome shotgun (WGS) entry which is preliminary data.</text>
</comment>
<dbReference type="InterPro" id="IPR004498">
    <property type="entry name" value="Ribosomal_PrmA_MeTrfase"/>
</dbReference>
<evidence type="ECO:0000256" key="1">
    <source>
        <dbReference type="ARBA" id="ARBA00009741"/>
    </source>
</evidence>
<keyword evidence="3" id="KW-0489">Methyltransferase</keyword>
<evidence type="ECO:0000256" key="3">
    <source>
        <dbReference type="ARBA" id="ARBA00022603"/>
    </source>
</evidence>
<protein>
    <recommendedName>
        <fullName evidence="8">Ribosomal protein L11 methyltransferase</fullName>
    </recommendedName>
</protein>
<dbReference type="GO" id="GO:0032259">
    <property type="term" value="P:methylation"/>
    <property type="evidence" value="ECO:0007669"/>
    <property type="project" value="UniProtKB-KW"/>
</dbReference>
<reference evidence="6 7" key="1">
    <citation type="journal article" date="2016" name="Nat. Commun.">
        <title>Thousands of microbial genomes shed light on interconnected biogeochemical processes in an aquifer system.</title>
        <authorList>
            <person name="Anantharaman K."/>
            <person name="Brown C.T."/>
            <person name="Hug L.A."/>
            <person name="Sharon I."/>
            <person name="Castelle C.J."/>
            <person name="Probst A.J."/>
            <person name="Thomas B.C."/>
            <person name="Singh A."/>
            <person name="Wilkins M.J."/>
            <person name="Karaoz U."/>
            <person name="Brodie E.L."/>
            <person name="Williams K.H."/>
            <person name="Hubbard S.S."/>
            <person name="Banfield J.F."/>
        </authorList>
    </citation>
    <scope>NUCLEOTIDE SEQUENCE [LARGE SCALE GENOMIC DNA]</scope>
</reference>
<dbReference type="EMBL" id="MFYX01000142">
    <property type="protein sequence ID" value="OGK00700.1"/>
    <property type="molecule type" value="Genomic_DNA"/>
</dbReference>
<name>A0A1F7F206_UNCRA</name>
<gene>
    <name evidence="6" type="ORF">A2519_20105</name>
</gene>
<dbReference type="CDD" id="cd02440">
    <property type="entry name" value="AdoMet_MTases"/>
    <property type="match status" value="1"/>
</dbReference>
<evidence type="ECO:0000313" key="6">
    <source>
        <dbReference type="EMBL" id="OGK00700.1"/>
    </source>
</evidence>
<evidence type="ECO:0000256" key="5">
    <source>
        <dbReference type="ARBA" id="ARBA00022691"/>
    </source>
</evidence>
<evidence type="ECO:0000313" key="7">
    <source>
        <dbReference type="Proteomes" id="UP000179243"/>
    </source>
</evidence>
<proteinExistence type="inferred from homology"/>
<dbReference type="PANTHER" id="PTHR43648:SF1">
    <property type="entry name" value="ELECTRON TRANSFER FLAVOPROTEIN BETA SUBUNIT LYSINE METHYLTRANSFERASE"/>
    <property type="match status" value="1"/>
</dbReference>